<reference evidence="10" key="2">
    <citation type="submission" date="2021-02" db="EMBL/GenBank/DDBJ databases">
        <authorList>
            <person name="Kimball J.A."/>
            <person name="Haas M.W."/>
            <person name="Macchietto M."/>
            <person name="Kono T."/>
            <person name="Duquette J."/>
            <person name="Shao M."/>
        </authorList>
    </citation>
    <scope>NUCLEOTIDE SEQUENCE</scope>
    <source>
        <tissue evidence="10">Fresh leaf tissue</tissue>
    </source>
</reference>
<evidence type="ECO:0000256" key="1">
    <source>
        <dbReference type="ARBA" id="ARBA00004477"/>
    </source>
</evidence>
<evidence type="ECO:0000256" key="6">
    <source>
        <dbReference type="ARBA" id="ARBA00022989"/>
    </source>
</evidence>
<dbReference type="EMBL" id="JAAALK010000283">
    <property type="protein sequence ID" value="KAG8071110.1"/>
    <property type="molecule type" value="Genomic_DNA"/>
</dbReference>
<comment type="caution">
    <text evidence="10">The sequence shown here is derived from an EMBL/GenBank/DDBJ whole genome shotgun (WGS) entry which is preliminary data.</text>
</comment>
<reference evidence="10" key="1">
    <citation type="journal article" date="2021" name="bioRxiv">
        <title>Whole Genome Assembly and Annotation of Northern Wild Rice, Zizania palustris L., Supports a Whole Genome Duplication in the Zizania Genus.</title>
        <authorList>
            <person name="Haas M."/>
            <person name="Kono T."/>
            <person name="Macchietto M."/>
            <person name="Millas R."/>
            <person name="McGilp L."/>
            <person name="Shao M."/>
            <person name="Duquette J."/>
            <person name="Hirsch C.N."/>
            <person name="Kimball J."/>
        </authorList>
    </citation>
    <scope>NUCLEOTIDE SEQUENCE</scope>
    <source>
        <tissue evidence="10">Fresh leaf tissue</tissue>
    </source>
</reference>
<dbReference type="GO" id="GO:0006465">
    <property type="term" value="P:signal peptide processing"/>
    <property type="evidence" value="ECO:0007669"/>
    <property type="project" value="UniProtKB-UniRule"/>
</dbReference>
<evidence type="ECO:0000256" key="4">
    <source>
        <dbReference type="ARBA" id="ARBA00022692"/>
    </source>
</evidence>
<proteinExistence type="inferred from homology"/>
<keyword evidence="11" id="KW-1185">Reference proteome</keyword>
<evidence type="ECO:0000256" key="2">
    <source>
        <dbReference type="ARBA" id="ARBA00007324"/>
    </source>
</evidence>
<name>A0A8J5T039_ZIZPA</name>
<evidence type="ECO:0000256" key="9">
    <source>
        <dbReference type="RuleBase" id="RU368033"/>
    </source>
</evidence>
<evidence type="ECO:0000256" key="8">
    <source>
        <dbReference type="ARBA" id="ARBA00045608"/>
    </source>
</evidence>
<keyword evidence="6 9" id="KW-1133">Transmembrane helix</keyword>
<evidence type="ECO:0000256" key="3">
    <source>
        <dbReference type="ARBA" id="ARBA00017057"/>
    </source>
</evidence>
<evidence type="ECO:0000256" key="7">
    <source>
        <dbReference type="ARBA" id="ARBA00023136"/>
    </source>
</evidence>
<feature type="transmembrane region" description="Helical" evidence="9">
    <location>
        <begin position="7"/>
        <end position="23"/>
    </location>
</feature>
<dbReference type="PANTHER" id="PTHR13085:SF0">
    <property type="entry name" value="SIGNAL PEPTIDASE COMPLEX SUBUNIT 2"/>
    <property type="match status" value="1"/>
</dbReference>
<dbReference type="InterPro" id="IPR009582">
    <property type="entry name" value="Spc2/SPCS2"/>
</dbReference>
<organism evidence="10 11">
    <name type="scientific">Zizania palustris</name>
    <name type="common">Northern wild rice</name>
    <dbReference type="NCBI Taxonomy" id="103762"/>
    <lineage>
        <taxon>Eukaryota</taxon>
        <taxon>Viridiplantae</taxon>
        <taxon>Streptophyta</taxon>
        <taxon>Embryophyta</taxon>
        <taxon>Tracheophyta</taxon>
        <taxon>Spermatophyta</taxon>
        <taxon>Magnoliopsida</taxon>
        <taxon>Liliopsida</taxon>
        <taxon>Poales</taxon>
        <taxon>Poaceae</taxon>
        <taxon>BOP clade</taxon>
        <taxon>Oryzoideae</taxon>
        <taxon>Oryzeae</taxon>
        <taxon>Zizaniinae</taxon>
        <taxon>Zizania</taxon>
    </lineage>
</organism>
<evidence type="ECO:0000313" key="11">
    <source>
        <dbReference type="Proteomes" id="UP000729402"/>
    </source>
</evidence>
<comment type="subcellular location">
    <subcellularLocation>
        <location evidence="1 9">Endoplasmic reticulum membrane</location>
        <topology evidence="1 9">Multi-pass membrane protein</topology>
    </subcellularLocation>
</comment>
<comment type="similarity">
    <text evidence="2 9">Belongs to the SPCS2 family.</text>
</comment>
<dbReference type="AlphaFoldDB" id="A0A8J5T039"/>
<dbReference type="Proteomes" id="UP000729402">
    <property type="component" value="Unassembled WGS sequence"/>
</dbReference>
<dbReference type="Pfam" id="PF06703">
    <property type="entry name" value="SPC25"/>
    <property type="match status" value="1"/>
</dbReference>
<keyword evidence="7 9" id="KW-0472">Membrane</keyword>
<dbReference type="GO" id="GO:0045047">
    <property type="term" value="P:protein targeting to ER"/>
    <property type="evidence" value="ECO:0007669"/>
    <property type="project" value="TreeGrafter"/>
</dbReference>
<comment type="function">
    <text evidence="8 9">Component of the signal peptidase complex (SPC) which catalyzes the cleavage of N-terminal signal sequences from nascent proteins as they are translocated into the lumen of the endoplasmic reticulum. Enhances the enzymatic activity of SPC and facilitates the interactions between different components of the translocation site.</text>
</comment>
<dbReference type="GO" id="GO:0008233">
    <property type="term" value="F:peptidase activity"/>
    <property type="evidence" value="ECO:0007669"/>
    <property type="project" value="UniProtKB-UniRule"/>
</dbReference>
<accession>A0A8J5T039</accession>
<protein>
    <recommendedName>
        <fullName evidence="3 9">Signal peptidase complex subunit 2</fullName>
    </recommendedName>
</protein>
<keyword evidence="4 9" id="KW-0812">Transmembrane</keyword>
<sequence length="80" mass="8929">MGRRGGESVIAVALLICIAPFYPEKFSQNRGFLLICIALYVVLNVVLQIVSETKEKSDILFTYLPADHFCFSDTVTPCEL</sequence>
<evidence type="ECO:0000313" key="10">
    <source>
        <dbReference type="EMBL" id="KAG8071110.1"/>
    </source>
</evidence>
<evidence type="ECO:0000256" key="5">
    <source>
        <dbReference type="ARBA" id="ARBA00022824"/>
    </source>
</evidence>
<dbReference type="GO" id="GO:0005787">
    <property type="term" value="C:signal peptidase complex"/>
    <property type="evidence" value="ECO:0007669"/>
    <property type="project" value="UniProtKB-UniRule"/>
</dbReference>
<gene>
    <name evidence="10" type="ORF">GUJ93_ZPchr0006g44925</name>
</gene>
<feature type="transmembrane region" description="Helical" evidence="9">
    <location>
        <begin position="29"/>
        <end position="50"/>
    </location>
</feature>
<keyword evidence="5 9" id="KW-0256">Endoplasmic reticulum</keyword>
<dbReference type="PANTHER" id="PTHR13085">
    <property type="entry name" value="MICROSOMAL SIGNAL PEPTIDASE 25 KDA SUBUNIT"/>
    <property type="match status" value="1"/>
</dbReference>